<evidence type="ECO:0000259" key="8">
    <source>
        <dbReference type="Pfam" id="PF01494"/>
    </source>
</evidence>
<dbReference type="GO" id="GO:0070189">
    <property type="term" value="P:kynurenine metabolic process"/>
    <property type="evidence" value="ECO:0007669"/>
    <property type="project" value="TreeGrafter"/>
</dbReference>
<dbReference type="InterPro" id="IPR002938">
    <property type="entry name" value="FAD-bd"/>
</dbReference>
<comment type="cofactor">
    <cofactor evidence="1">
        <name>FAD</name>
        <dbReference type="ChEBI" id="CHEBI:57692"/>
    </cofactor>
</comment>
<keyword evidence="7" id="KW-1133">Transmembrane helix</keyword>
<keyword evidence="7" id="KW-0472">Membrane</keyword>
<evidence type="ECO:0000256" key="2">
    <source>
        <dbReference type="ARBA" id="ARBA00022630"/>
    </source>
</evidence>
<dbReference type="InterPro" id="IPR036188">
    <property type="entry name" value="FAD/NAD-bd_sf"/>
</dbReference>
<dbReference type="EMBL" id="CP003607">
    <property type="protein sequence ID" value="AFY83356.1"/>
    <property type="molecule type" value="Genomic_DNA"/>
</dbReference>
<dbReference type="Gene3D" id="3.50.50.60">
    <property type="entry name" value="FAD/NAD(P)-binding domain"/>
    <property type="match status" value="1"/>
</dbReference>
<evidence type="ECO:0000256" key="7">
    <source>
        <dbReference type="SAM" id="Phobius"/>
    </source>
</evidence>
<evidence type="ECO:0000256" key="4">
    <source>
        <dbReference type="ARBA" id="ARBA00022857"/>
    </source>
</evidence>
<dbReference type="KEGG" id="oac:Oscil6304_3798"/>
<dbReference type="Pfam" id="PF01494">
    <property type="entry name" value="FAD_binding_3"/>
    <property type="match status" value="1"/>
</dbReference>
<keyword evidence="4" id="KW-0521">NADP</keyword>
<reference evidence="9 10" key="1">
    <citation type="submission" date="2012-06" db="EMBL/GenBank/DDBJ databases">
        <title>Finished chromosome of genome of Oscillatoria acuminata PCC 6304.</title>
        <authorList>
            <consortium name="US DOE Joint Genome Institute"/>
            <person name="Gugger M."/>
            <person name="Coursin T."/>
            <person name="Rippka R."/>
            <person name="Tandeau De Marsac N."/>
            <person name="Huntemann M."/>
            <person name="Wei C.-L."/>
            <person name="Han J."/>
            <person name="Detter J.C."/>
            <person name="Han C."/>
            <person name="Tapia R."/>
            <person name="Davenport K."/>
            <person name="Daligault H."/>
            <person name="Erkkila T."/>
            <person name="Gu W."/>
            <person name="Munk A.C.C."/>
            <person name="Teshima H."/>
            <person name="Xu Y."/>
            <person name="Chain P."/>
            <person name="Chen A."/>
            <person name="Krypides N."/>
            <person name="Mavromatis K."/>
            <person name="Markowitz V."/>
            <person name="Szeto E."/>
            <person name="Ivanova N."/>
            <person name="Mikhailova N."/>
            <person name="Ovchinnikova G."/>
            <person name="Pagani I."/>
            <person name="Pati A."/>
            <person name="Goodwin L."/>
            <person name="Peters L."/>
            <person name="Pitluck S."/>
            <person name="Woyke T."/>
            <person name="Kerfeld C."/>
        </authorList>
    </citation>
    <scope>NUCLEOTIDE SEQUENCE [LARGE SCALE GENOMIC DNA]</scope>
    <source>
        <strain evidence="9 10">PCC 6304</strain>
    </source>
</reference>
<proteinExistence type="predicted"/>
<organism evidence="9 10">
    <name type="scientific">Oscillatoria acuminata PCC 6304</name>
    <dbReference type="NCBI Taxonomy" id="56110"/>
    <lineage>
        <taxon>Bacteria</taxon>
        <taxon>Bacillati</taxon>
        <taxon>Cyanobacteriota</taxon>
        <taxon>Cyanophyceae</taxon>
        <taxon>Oscillatoriophycideae</taxon>
        <taxon>Oscillatoriales</taxon>
        <taxon>Oscillatoriaceae</taxon>
        <taxon>Oscillatoria</taxon>
    </lineage>
</organism>
<dbReference type="STRING" id="56110.Oscil6304_3798"/>
<dbReference type="PATRIC" id="fig|56110.3.peg.4578"/>
<dbReference type="PRINTS" id="PR00420">
    <property type="entry name" value="RNGMNOXGNASE"/>
</dbReference>
<name>K9TMK1_9CYAN</name>
<protein>
    <submittedName>
        <fullName evidence="9">2-polyprenyl-6-methoxyphenol hydroxylase-like oxidoreductase</fullName>
    </submittedName>
</protein>
<keyword evidence="2" id="KW-0285">Flavoprotein</keyword>
<evidence type="ECO:0000256" key="3">
    <source>
        <dbReference type="ARBA" id="ARBA00022827"/>
    </source>
</evidence>
<gene>
    <name evidence="9" type="ORF">Oscil6304_3798</name>
</gene>
<evidence type="ECO:0000256" key="1">
    <source>
        <dbReference type="ARBA" id="ARBA00001974"/>
    </source>
</evidence>
<dbReference type="InParanoid" id="K9TMK1"/>
<evidence type="ECO:0000256" key="6">
    <source>
        <dbReference type="ARBA" id="ARBA00023033"/>
    </source>
</evidence>
<evidence type="ECO:0000256" key="5">
    <source>
        <dbReference type="ARBA" id="ARBA00023002"/>
    </source>
</evidence>
<keyword evidence="7" id="KW-0812">Transmembrane</keyword>
<dbReference type="PANTHER" id="PTHR46028">
    <property type="entry name" value="KYNURENINE 3-MONOOXYGENASE"/>
    <property type="match status" value="1"/>
</dbReference>
<dbReference type="RefSeq" id="WP_015149982.1">
    <property type="nucleotide sequence ID" value="NC_019693.1"/>
</dbReference>
<dbReference type="GO" id="GO:0004502">
    <property type="term" value="F:kynurenine 3-monooxygenase activity"/>
    <property type="evidence" value="ECO:0007669"/>
    <property type="project" value="TreeGrafter"/>
</dbReference>
<evidence type="ECO:0000313" key="10">
    <source>
        <dbReference type="Proteomes" id="UP000010367"/>
    </source>
</evidence>
<sequence length="429" mass="49013">MALAQKAIIIGAGPAGLLLAHYLLRRGDQYCVELYERRPDPREGEMSQGRTFPISLQERGRKAMRAIPGLEEAVAAQSVFCQGSMIYRPQSKPRRIPRKNKILCIDRNQLVTILLQELTQRYSSDRLKIQFDSTCTQVDATAKTVTLESNTKEQFTTSYDVLIGADGAKSQVREFLVQNAGLECKQHYVPDAYKSLGVSRINPEKGLSAEPDVIHAWTLDNNTRLLLVPQPGDRLQGTLIFKAENNPLEGFSTPEQVFAFFQEKFPLCGELMTMEDADTLLQRQVARVLTVRCDRFHERDNILLIGDAAHAVSPSIGQGCNSALEDVFVLGQLLERYHDDWSQILPQFSEKRVPDAHALQDLSDYSFPRNKRLMFEFFLRLQLRRMLHHWFPQWVKPFLFDLVLDSDLSYSEVLRLNQGWINKVKRSLS</sequence>
<keyword evidence="5" id="KW-0560">Oxidoreductase</keyword>
<dbReference type="PANTHER" id="PTHR46028:SF2">
    <property type="entry name" value="KYNURENINE 3-MONOOXYGENASE"/>
    <property type="match status" value="1"/>
</dbReference>
<dbReference type="GO" id="GO:0071949">
    <property type="term" value="F:FAD binding"/>
    <property type="evidence" value="ECO:0007669"/>
    <property type="project" value="InterPro"/>
</dbReference>
<keyword evidence="6" id="KW-0503">Monooxygenase</keyword>
<feature type="transmembrane region" description="Helical" evidence="7">
    <location>
        <begin position="7"/>
        <end position="24"/>
    </location>
</feature>
<accession>K9TMK1</accession>
<evidence type="ECO:0000313" key="9">
    <source>
        <dbReference type="EMBL" id="AFY83356.1"/>
    </source>
</evidence>
<dbReference type="eggNOG" id="COG0654">
    <property type="taxonomic scope" value="Bacteria"/>
</dbReference>
<feature type="domain" description="FAD-binding" evidence="8">
    <location>
        <begin position="7"/>
        <end position="360"/>
    </location>
</feature>
<keyword evidence="3" id="KW-0274">FAD</keyword>
<dbReference type="HOGENOM" id="CLU_023210_0_1_3"/>
<dbReference type="SUPFAM" id="SSF51905">
    <property type="entry name" value="FAD/NAD(P)-binding domain"/>
    <property type="match status" value="1"/>
</dbReference>
<keyword evidence="10" id="KW-1185">Reference proteome</keyword>
<dbReference type="Proteomes" id="UP000010367">
    <property type="component" value="Chromosome"/>
</dbReference>
<dbReference type="AlphaFoldDB" id="K9TMK1"/>